<dbReference type="EMBL" id="MCFA01000212">
    <property type="protein sequence ID" value="ORX98620.1"/>
    <property type="molecule type" value="Genomic_DNA"/>
</dbReference>
<dbReference type="Pfam" id="PF00071">
    <property type="entry name" value="Ras"/>
    <property type="match status" value="1"/>
</dbReference>
<keyword evidence="2" id="KW-0640">Prion</keyword>
<dbReference type="InterPro" id="IPR029498">
    <property type="entry name" value="HeLo_dom"/>
</dbReference>
<dbReference type="InterPro" id="IPR027417">
    <property type="entry name" value="P-loop_NTPase"/>
</dbReference>
<dbReference type="SMART" id="SM00174">
    <property type="entry name" value="RHO"/>
    <property type="match status" value="1"/>
</dbReference>
<evidence type="ECO:0000259" key="1">
    <source>
        <dbReference type="Pfam" id="PF14479"/>
    </source>
</evidence>
<accession>A0A1Y1YKR9</accession>
<protein>
    <submittedName>
        <fullName evidence="2">Prion-inhibition and propagation-domain-containing protein</fullName>
    </submittedName>
</protein>
<evidence type="ECO:0000313" key="2">
    <source>
        <dbReference type="EMBL" id="ORX98620.1"/>
    </source>
</evidence>
<keyword evidence="2" id="KW-0034">Amyloid</keyword>
<dbReference type="Gene3D" id="3.40.50.300">
    <property type="entry name" value="P-loop containing nucleotide triphosphate hydrolases"/>
    <property type="match status" value="1"/>
</dbReference>
<dbReference type="SUPFAM" id="SSF52540">
    <property type="entry name" value="P-loop containing nucleoside triphosphate hydrolases"/>
    <property type="match status" value="1"/>
</dbReference>
<dbReference type="Gene3D" id="1.20.120.1020">
    <property type="entry name" value="Prion-inhibition and propagation, HeLo domain"/>
    <property type="match status" value="1"/>
</dbReference>
<dbReference type="STRING" id="1231657.A0A1Y1YKR9"/>
<dbReference type="Proteomes" id="UP000193144">
    <property type="component" value="Unassembled WGS sequence"/>
</dbReference>
<comment type="caution">
    <text evidence="2">The sequence shown here is derived from an EMBL/GenBank/DDBJ whole genome shotgun (WGS) entry which is preliminary data.</text>
</comment>
<name>A0A1Y1YKR9_9PLEO</name>
<sequence length="491" mass="54424">MEVAGLVIGAAGLAGLFSCCSSAFQLVQRGRAFGQDYKILETKLSNQELRLRAWGRACGLIDGVPYDPRLDEPELQCQLVKTLECIKQLLSDAQTLQDRYGVAQSTFIPSTTNSLGRLERRRSLNRLLKRRSKAQPSVPNHVATALWVIDDREKFSELIKHLKDFIDDLESLTRATQVPHRQLIFIDYEIECISDIEVLEDIQAAREGDDDAVSDAASVRLEQISQGTASIRSSLTSTNAGSFLTLESYFTARSRFSDVPSSRFSMASIPDSDYVSRFSWGPGSEDVESLPAGKRLSRRLSMLEVPVEAKAKLKQYYKCVVVGEACARKTELLSLFTRGHLPDEYAPIIFDERVTEIQVEDQQTGLILSDITGIEEYPSFAGRMLSGADIVIICFLVDSVFKDSNVSKWRPIVAEYCPRAHCILAGIMRDGNHLTSDTADTDMDPKPGRTLATKNDIPNYVQCCLEKGPGKGGVDDLFEVVCTVSLARTLV</sequence>
<dbReference type="Pfam" id="PF14479">
    <property type="entry name" value="HeLo"/>
    <property type="match status" value="1"/>
</dbReference>
<reference evidence="2 3" key="1">
    <citation type="submission" date="2016-07" db="EMBL/GenBank/DDBJ databases">
        <title>Pervasive Adenine N6-methylation of Active Genes in Fungi.</title>
        <authorList>
            <consortium name="DOE Joint Genome Institute"/>
            <person name="Mondo S.J."/>
            <person name="Dannebaum R.O."/>
            <person name="Kuo R.C."/>
            <person name="Labutti K."/>
            <person name="Haridas S."/>
            <person name="Kuo A."/>
            <person name="Salamov A."/>
            <person name="Ahrendt S.R."/>
            <person name="Lipzen A."/>
            <person name="Sullivan W."/>
            <person name="Andreopoulos W.B."/>
            <person name="Clum A."/>
            <person name="Lindquist E."/>
            <person name="Daum C."/>
            <person name="Ramamoorthy G.K."/>
            <person name="Gryganskyi A."/>
            <person name="Culley D."/>
            <person name="Magnuson J.K."/>
            <person name="James T.Y."/>
            <person name="O'Malley M.A."/>
            <person name="Stajich J.E."/>
            <person name="Spatafora J.W."/>
            <person name="Visel A."/>
            <person name="Grigoriev I.V."/>
        </authorList>
    </citation>
    <scope>NUCLEOTIDE SEQUENCE [LARGE SCALE GENOMIC DNA]</scope>
    <source>
        <strain evidence="2 3">CBS 115471</strain>
    </source>
</reference>
<feature type="domain" description="Prion-inhibition and propagation HeLo" evidence="1">
    <location>
        <begin position="5"/>
        <end position="201"/>
    </location>
</feature>
<dbReference type="OrthoDB" id="20872at2759"/>
<dbReference type="InterPro" id="IPR001806">
    <property type="entry name" value="Small_GTPase"/>
</dbReference>
<organism evidence="2 3">
    <name type="scientific">Clohesyomyces aquaticus</name>
    <dbReference type="NCBI Taxonomy" id="1231657"/>
    <lineage>
        <taxon>Eukaryota</taxon>
        <taxon>Fungi</taxon>
        <taxon>Dikarya</taxon>
        <taxon>Ascomycota</taxon>
        <taxon>Pezizomycotina</taxon>
        <taxon>Dothideomycetes</taxon>
        <taxon>Pleosporomycetidae</taxon>
        <taxon>Pleosporales</taxon>
        <taxon>Lindgomycetaceae</taxon>
        <taxon>Clohesyomyces</taxon>
    </lineage>
</organism>
<dbReference type="PANTHER" id="PTHR37542">
    <property type="entry name" value="HELO DOMAIN-CONTAINING PROTEIN-RELATED"/>
    <property type="match status" value="1"/>
</dbReference>
<keyword evidence="3" id="KW-1185">Reference proteome</keyword>
<evidence type="ECO:0000313" key="3">
    <source>
        <dbReference type="Proteomes" id="UP000193144"/>
    </source>
</evidence>
<proteinExistence type="predicted"/>
<gene>
    <name evidence="2" type="ORF">BCR34DRAFT_148704</name>
</gene>
<dbReference type="AlphaFoldDB" id="A0A1Y1YKR9"/>
<dbReference type="GO" id="GO:0005525">
    <property type="term" value="F:GTP binding"/>
    <property type="evidence" value="ECO:0007669"/>
    <property type="project" value="InterPro"/>
</dbReference>
<dbReference type="InterPro" id="IPR038305">
    <property type="entry name" value="HeLo_sf"/>
</dbReference>
<dbReference type="GO" id="GO:0003924">
    <property type="term" value="F:GTPase activity"/>
    <property type="evidence" value="ECO:0007669"/>
    <property type="project" value="InterPro"/>
</dbReference>